<feature type="domain" description="Large polyvalent protein-associated" evidence="3">
    <location>
        <begin position="110"/>
        <end position="194"/>
    </location>
</feature>
<sequence>MAGNQFAVYQLREIPENRKKRFRSYAELQKEHIQIRYTDYKQVYRSWMRYDETPDNIRNRLTKQLPKKFSGHALSIGDVLILDKNEEAAAYYLEKEGFTVLDDFIRNGSSNTLISLATTNFQLEGKEGRWLAFDNLVVEGKEFFLMEHTTYGKNAAWVVVDGTGKLIVDQVTAGFDETVKEQIVSYLHPQETQEKRGKPVLESWQKSYENGEYLRSAEITEEQNYNMIDGRMNNLPTKPRKIGTRTSVLDRLHLKQAALNAKNLPQSVMENERERKRK</sequence>
<evidence type="ECO:0000259" key="2">
    <source>
        <dbReference type="Pfam" id="PF14195"/>
    </source>
</evidence>
<evidence type="ECO:0000259" key="3">
    <source>
        <dbReference type="Pfam" id="PF18832"/>
    </source>
</evidence>
<evidence type="ECO:0000313" key="5">
    <source>
        <dbReference type="EMBL" id="RGM16577.1"/>
    </source>
</evidence>
<reference evidence="5 7" key="2">
    <citation type="submission" date="2018-08" db="EMBL/GenBank/DDBJ databases">
        <title>A genome reference for cultivated species of the human gut microbiota.</title>
        <authorList>
            <person name="Zou Y."/>
            <person name="Xue W."/>
            <person name="Luo G."/>
        </authorList>
    </citation>
    <scope>NUCLEOTIDE SEQUENCE [LARGE SCALE GENOMIC DNA]</scope>
    <source>
        <strain evidence="5 7">TF01-20-2</strain>
    </source>
</reference>
<reference evidence="4 6" key="1">
    <citation type="journal article" date="2017" name="Genome Med.">
        <title>A novel Ruminococcus gnavus clade enriched in inflammatory bowel disease patients.</title>
        <authorList>
            <person name="Hall A.B."/>
            <person name="Yassour M."/>
            <person name="Sauk J."/>
            <person name="Garner A."/>
            <person name="Jiang X."/>
            <person name="Arthur T."/>
            <person name="Lagoudas G.K."/>
            <person name="Vatanen T."/>
            <person name="Fornelos N."/>
            <person name="Wilson R."/>
            <person name="Bertha M."/>
            <person name="Cohen M."/>
            <person name="Garber J."/>
            <person name="Khalili H."/>
            <person name="Gevers D."/>
            <person name="Ananthakrishnan A.N."/>
            <person name="Kugathasan S."/>
            <person name="Lander E.S."/>
            <person name="Blainey P."/>
            <person name="Vlamakis H."/>
            <person name="Xavier R.J."/>
            <person name="Huttenhower C."/>
        </authorList>
    </citation>
    <scope>NUCLEOTIDE SEQUENCE [LARGE SCALE GENOMIC DNA]</scope>
    <source>
        <strain evidence="4 6">RJX1118</strain>
    </source>
</reference>
<protein>
    <submittedName>
        <fullName evidence="5">DUF4316 domain-containing protein</fullName>
    </submittedName>
</protein>
<dbReference type="AlphaFoldDB" id="A0A2N5NHD3"/>
<organism evidence="4 6">
    <name type="scientific">Mediterraneibacter gnavus</name>
    <name type="common">Ruminococcus gnavus</name>
    <dbReference type="NCBI Taxonomy" id="33038"/>
    <lineage>
        <taxon>Bacteria</taxon>
        <taxon>Bacillati</taxon>
        <taxon>Bacillota</taxon>
        <taxon>Clostridia</taxon>
        <taxon>Lachnospirales</taxon>
        <taxon>Lachnospiraceae</taxon>
        <taxon>Mediterraneibacter</taxon>
    </lineage>
</organism>
<name>A0A2N5NHD3_MEDGN</name>
<dbReference type="InterPro" id="IPR025923">
    <property type="entry name" value="YodL-like_dom"/>
</dbReference>
<evidence type="ECO:0000313" key="6">
    <source>
        <dbReference type="Proteomes" id="UP000234849"/>
    </source>
</evidence>
<dbReference type="RefSeq" id="WP_101879795.1">
    <property type="nucleotide sequence ID" value="NZ_AP031447.1"/>
</dbReference>
<accession>A0A2N5NHD3</accession>
<dbReference type="Pfam" id="PF18832">
    <property type="entry name" value="LPD18"/>
    <property type="match status" value="1"/>
</dbReference>
<dbReference type="InterPro" id="IPR041258">
    <property type="entry name" value="LPD18"/>
</dbReference>
<dbReference type="InterPro" id="IPR025465">
    <property type="entry name" value="DUF4316"/>
</dbReference>
<evidence type="ECO:0000259" key="1">
    <source>
        <dbReference type="Pfam" id="PF14191"/>
    </source>
</evidence>
<dbReference type="EMBL" id="NIHM01000012">
    <property type="protein sequence ID" value="PLT54505.1"/>
    <property type="molecule type" value="Genomic_DNA"/>
</dbReference>
<dbReference type="Pfam" id="PF14195">
    <property type="entry name" value="DUF4316"/>
    <property type="match status" value="1"/>
</dbReference>
<proteinExistence type="predicted"/>
<dbReference type="Proteomes" id="UP000234849">
    <property type="component" value="Unassembled WGS sequence"/>
</dbReference>
<dbReference type="EMBL" id="QSSX01000080">
    <property type="protein sequence ID" value="RGM16577.1"/>
    <property type="molecule type" value="Genomic_DNA"/>
</dbReference>
<dbReference type="Pfam" id="PF14191">
    <property type="entry name" value="YodL"/>
    <property type="match status" value="1"/>
</dbReference>
<evidence type="ECO:0000313" key="4">
    <source>
        <dbReference type="EMBL" id="PLT54505.1"/>
    </source>
</evidence>
<dbReference type="Proteomes" id="UP000260808">
    <property type="component" value="Unassembled WGS sequence"/>
</dbReference>
<evidence type="ECO:0000313" key="7">
    <source>
        <dbReference type="Proteomes" id="UP000260808"/>
    </source>
</evidence>
<feature type="domain" description="YodL-like" evidence="1">
    <location>
        <begin position="6"/>
        <end position="103"/>
    </location>
</feature>
<comment type="caution">
    <text evidence="4">The sequence shown here is derived from an EMBL/GenBank/DDBJ whole genome shotgun (WGS) entry which is preliminary data.</text>
</comment>
<feature type="domain" description="DUF4316" evidence="2">
    <location>
        <begin position="212"/>
        <end position="252"/>
    </location>
</feature>
<gene>
    <name evidence="4" type="ORF">CDL18_09525</name>
    <name evidence="5" type="ORF">DXC31_17025</name>
</gene>